<evidence type="ECO:0000313" key="2">
    <source>
        <dbReference type="EMBL" id="TXS91343.1"/>
    </source>
</evidence>
<keyword evidence="3" id="KW-1185">Reference proteome</keyword>
<dbReference type="GO" id="GO:0016020">
    <property type="term" value="C:membrane"/>
    <property type="evidence" value="ECO:0007669"/>
    <property type="project" value="InterPro"/>
</dbReference>
<gene>
    <name evidence="2" type="ORF">FV139_16565</name>
</gene>
<evidence type="ECO:0000256" key="1">
    <source>
        <dbReference type="SAM" id="Phobius"/>
    </source>
</evidence>
<dbReference type="InterPro" id="IPR007313">
    <property type="entry name" value="FxsA"/>
</dbReference>
<dbReference type="EMBL" id="VRZA01000006">
    <property type="protein sequence ID" value="TXS91343.1"/>
    <property type="molecule type" value="Genomic_DNA"/>
</dbReference>
<dbReference type="PANTHER" id="PTHR35335">
    <property type="entry name" value="UPF0716 PROTEIN FXSA"/>
    <property type="match status" value="1"/>
</dbReference>
<reference evidence="2 3" key="1">
    <citation type="submission" date="2019-08" db="EMBL/GenBank/DDBJ databases">
        <title>Parahaliea maris sp. nov., isolated from the surface seawater.</title>
        <authorList>
            <person name="Liu Y."/>
        </authorList>
    </citation>
    <scope>NUCLEOTIDE SEQUENCE [LARGE SCALE GENOMIC DNA]</scope>
    <source>
        <strain evidence="2 3">HSLHS9</strain>
    </source>
</reference>
<dbReference type="RefSeq" id="WP_148069577.1">
    <property type="nucleotide sequence ID" value="NZ_VRZA01000006.1"/>
</dbReference>
<organism evidence="2 3">
    <name type="scientific">Parahaliea maris</name>
    <dbReference type="NCBI Taxonomy" id="2716870"/>
    <lineage>
        <taxon>Bacteria</taxon>
        <taxon>Pseudomonadati</taxon>
        <taxon>Pseudomonadota</taxon>
        <taxon>Gammaproteobacteria</taxon>
        <taxon>Cellvibrionales</taxon>
        <taxon>Halieaceae</taxon>
        <taxon>Parahaliea</taxon>
    </lineage>
</organism>
<sequence length="137" mass="15272">MRLLFLLLPWLELATLIKLGAETSVLTALLYVFATLVLGLLILQRQGMGMFQHLREAQAGRVLGGRLLLDDMAVGFAALLLMFPGMITDVAALIVMIGPLRRRIARFFAGPQAEPYVPERDAQSHNTIEGHYRRLDD</sequence>
<dbReference type="NCBIfam" id="NF008528">
    <property type="entry name" value="PRK11463.1-2"/>
    <property type="match status" value="1"/>
</dbReference>
<keyword evidence="1" id="KW-0812">Transmembrane</keyword>
<keyword evidence="1" id="KW-1133">Transmembrane helix</keyword>
<evidence type="ECO:0000313" key="3">
    <source>
        <dbReference type="Proteomes" id="UP000321039"/>
    </source>
</evidence>
<comment type="caution">
    <text evidence="2">The sequence shown here is derived from an EMBL/GenBank/DDBJ whole genome shotgun (WGS) entry which is preliminary data.</text>
</comment>
<protein>
    <submittedName>
        <fullName evidence="2">FxsA family protein</fullName>
    </submittedName>
</protein>
<feature type="transmembrane region" description="Helical" evidence="1">
    <location>
        <begin position="73"/>
        <end position="97"/>
    </location>
</feature>
<proteinExistence type="predicted"/>
<dbReference type="Proteomes" id="UP000321039">
    <property type="component" value="Unassembled WGS sequence"/>
</dbReference>
<keyword evidence="1" id="KW-0472">Membrane</keyword>
<dbReference type="Pfam" id="PF04186">
    <property type="entry name" value="FxsA"/>
    <property type="match status" value="1"/>
</dbReference>
<accession>A0A5C8ZS59</accession>
<dbReference type="AlphaFoldDB" id="A0A5C8ZS59"/>
<feature type="transmembrane region" description="Helical" evidence="1">
    <location>
        <begin position="26"/>
        <end position="43"/>
    </location>
</feature>
<name>A0A5C8ZS59_9GAMM</name>
<dbReference type="PANTHER" id="PTHR35335:SF1">
    <property type="entry name" value="UPF0716 PROTEIN FXSA"/>
    <property type="match status" value="1"/>
</dbReference>